<proteinExistence type="predicted"/>
<feature type="transmembrane region" description="Helical" evidence="5">
    <location>
        <begin position="260"/>
        <end position="289"/>
    </location>
</feature>
<feature type="transmembrane region" description="Helical" evidence="5">
    <location>
        <begin position="328"/>
        <end position="348"/>
    </location>
</feature>
<dbReference type="Proteomes" id="UP000265742">
    <property type="component" value="Unassembled WGS sequence"/>
</dbReference>
<reference evidence="8" key="1">
    <citation type="submission" date="2018-09" db="EMBL/GenBank/DDBJ databases">
        <authorList>
            <person name="Kim I."/>
        </authorList>
    </citation>
    <scope>NUCLEOTIDE SEQUENCE [LARGE SCALE GENOMIC DNA]</scope>
    <source>
        <strain evidence="8">DD4a</strain>
    </source>
</reference>
<name>A0A3A1U6V4_9MICO</name>
<dbReference type="EMBL" id="QXTG01000001">
    <property type="protein sequence ID" value="RIX31187.1"/>
    <property type="molecule type" value="Genomic_DNA"/>
</dbReference>
<evidence type="ECO:0000256" key="1">
    <source>
        <dbReference type="ARBA" id="ARBA00004141"/>
    </source>
</evidence>
<accession>A0A3A1U6V4</accession>
<evidence type="ECO:0000256" key="5">
    <source>
        <dbReference type="SAM" id="Phobius"/>
    </source>
</evidence>
<evidence type="ECO:0000259" key="6">
    <source>
        <dbReference type="Pfam" id="PF13515"/>
    </source>
</evidence>
<evidence type="ECO:0000313" key="7">
    <source>
        <dbReference type="EMBL" id="RIX31187.1"/>
    </source>
</evidence>
<feature type="transmembrane region" description="Helical" evidence="5">
    <location>
        <begin position="156"/>
        <end position="179"/>
    </location>
</feature>
<feature type="domain" description="Integral membrane bound transporter" evidence="6">
    <location>
        <begin position="215"/>
        <end position="345"/>
    </location>
</feature>
<protein>
    <submittedName>
        <fullName evidence="7">FUSC family protein</fullName>
    </submittedName>
</protein>
<evidence type="ECO:0000256" key="4">
    <source>
        <dbReference type="ARBA" id="ARBA00023136"/>
    </source>
</evidence>
<feature type="transmembrane region" description="Helical" evidence="5">
    <location>
        <begin position="54"/>
        <end position="70"/>
    </location>
</feature>
<evidence type="ECO:0000256" key="2">
    <source>
        <dbReference type="ARBA" id="ARBA00022692"/>
    </source>
</evidence>
<feature type="transmembrane region" description="Helical" evidence="5">
    <location>
        <begin position="205"/>
        <end position="223"/>
    </location>
</feature>
<keyword evidence="2 5" id="KW-0812">Transmembrane</keyword>
<keyword evidence="8" id="KW-1185">Reference proteome</keyword>
<keyword evidence="4 5" id="KW-0472">Membrane</keyword>
<dbReference type="OrthoDB" id="4989419at2"/>
<comment type="subcellular location">
    <subcellularLocation>
        <location evidence="1">Membrane</location>
        <topology evidence="1">Multi-pass membrane protein</topology>
    </subcellularLocation>
</comment>
<dbReference type="AlphaFoldDB" id="A0A3A1U6V4"/>
<keyword evidence="3 5" id="KW-1133">Transmembrane helix</keyword>
<sequence length="358" mass="35377">MGTDGAEGAGRARRLVGAVVRPSPSPPRLGIAVQAAVAMLLAVGAPAVAGRTDVGLLASTGALSALYLSARSRRERVRRLPLVQLGLLVATAAGAATRGDPVAAPIVLALVAVAAVVLAVGTAVGPPGALFPVLVTGVATRLCGAPEHGGAGLDPLLVLGCAAGGAVLALLVVVAPLAVPAVRRRDRGRPVAPLRFALDRGGRVVVLRVVAATAVAAVLAAVLGLDRGYWVVVAVVAVLQSGPGRRVSGIRAVHRTLGTVVGAGVFVLLAALVGAPAPGLVLAVVLALLQLGTELVVVAHYGAALVLITPLALLIAEAGSPGDPWTIAGTRVLDTAIGCAIALVVLAADRLLEGRPVD</sequence>
<dbReference type="Pfam" id="PF13515">
    <property type="entry name" value="FUSC_2"/>
    <property type="match status" value="1"/>
</dbReference>
<dbReference type="RefSeq" id="WP_119481549.1">
    <property type="nucleotide sequence ID" value="NZ_QXTG01000001.1"/>
</dbReference>
<feature type="transmembrane region" description="Helical" evidence="5">
    <location>
        <begin position="102"/>
        <end position="124"/>
    </location>
</feature>
<dbReference type="InterPro" id="IPR049453">
    <property type="entry name" value="Memb_transporter_dom"/>
</dbReference>
<gene>
    <name evidence="7" type="ORF">D1781_07460</name>
</gene>
<comment type="caution">
    <text evidence="7">The sequence shown here is derived from an EMBL/GenBank/DDBJ whole genome shotgun (WGS) entry which is preliminary data.</text>
</comment>
<evidence type="ECO:0000313" key="8">
    <source>
        <dbReference type="Proteomes" id="UP000265742"/>
    </source>
</evidence>
<evidence type="ECO:0000256" key="3">
    <source>
        <dbReference type="ARBA" id="ARBA00022989"/>
    </source>
</evidence>
<feature type="transmembrane region" description="Helical" evidence="5">
    <location>
        <begin position="295"/>
        <end position="316"/>
    </location>
</feature>
<dbReference type="GO" id="GO:0016020">
    <property type="term" value="C:membrane"/>
    <property type="evidence" value="ECO:0007669"/>
    <property type="project" value="UniProtKB-SubCell"/>
</dbReference>
<organism evidence="7 8">
    <name type="scientific">Amnibacterium setariae</name>
    <dbReference type="NCBI Taxonomy" id="2306585"/>
    <lineage>
        <taxon>Bacteria</taxon>
        <taxon>Bacillati</taxon>
        <taxon>Actinomycetota</taxon>
        <taxon>Actinomycetes</taxon>
        <taxon>Micrococcales</taxon>
        <taxon>Microbacteriaceae</taxon>
        <taxon>Amnibacterium</taxon>
    </lineage>
</organism>